<evidence type="ECO:0000313" key="3">
    <source>
        <dbReference type="Proteomes" id="UP000637359"/>
    </source>
</evidence>
<dbReference type="InterPro" id="IPR053959">
    <property type="entry name" value="YvlB/LiaX_N"/>
</dbReference>
<organism evidence="2 3">
    <name type="scientific">Ornithinibacillus hominis</name>
    <dbReference type="NCBI Taxonomy" id="2763055"/>
    <lineage>
        <taxon>Bacteria</taxon>
        <taxon>Bacillati</taxon>
        <taxon>Bacillota</taxon>
        <taxon>Bacilli</taxon>
        <taxon>Bacillales</taxon>
        <taxon>Bacillaceae</taxon>
        <taxon>Ornithinibacillus</taxon>
    </lineage>
</organism>
<proteinExistence type="predicted"/>
<dbReference type="EMBL" id="JACOOL010000001">
    <property type="protein sequence ID" value="MBC5635408.1"/>
    <property type="molecule type" value="Genomic_DNA"/>
</dbReference>
<evidence type="ECO:0000313" key="2">
    <source>
        <dbReference type="EMBL" id="MBC5635408.1"/>
    </source>
</evidence>
<dbReference type="Pfam" id="PF22746">
    <property type="entry name" value="SHOCT-like_DUF2089-C"/>
    <property type="match status" value="1"/>
</dbReference>
<accession>A0A923RG31</accession>
<comment type="caution">
    <text evidence="2">The sequence shown here is derived from an EMBL/GenBank/DDBJ whole genome shotgun (WGS) entry which is preliminary data.</text>
</comment>
<feature type="domain" description="YvlB/LiaX N-terminal" evidence="1">
    <location>
        <begin position="3"/>
        <end position="34"/>
    </location>
</feature>
<gene>
    <name evidence="2" type="ORF">H8S33_01095</name>
</gene>
<protein>
    <recommendedName>
        <fullName evidence="1">YvlB/LiaX N-terminal domain-containing protein</fullName>
    </recommendedName>
</protein>
<dbReference type="Proteomes" id="UP000637359">
    <property type="component" value="Unassembled WGS sequence"/>
</dbReference>
<dbReference type="AlphaFoldDB" id="A0A923RG31"/>
<name>A0A923RG31_9BACI</name>
<sequence length="124" mass="13648">MKEEISKILKMMEEGKIDADKAGELIAVLKDKEEKGKSSNYLNKTLKVRIQSNESDIVNVNLPIRLCQAVLKAGHGIAANIPEAEKYVKDIDINLILEAIDQEVEGQIVDIVSGDGDKVAIFVE</sequence>
<dbReference type="RefSeq" id="WP_186868115.1">
    <property type="nucleotide sequence ID" value="NZ_JACOOL010000001.1"/>
</dbReference>
<reference evidence="2" key="1">
    <citation type="submission" date="2020-08" db="EMBL/GenBank/DDBJ databases">
        <title>Genome public.</title>
        <authorList>
            <person name="Liu C."/>
            <person name="Sun Q."/>
        </authorList>
    </citation>
    <scope>NUCLEOTIDE SEQUENCE</scope>
    <source>
        <strain evidence="2">BX22</strain>
    </source>
</reference>
<keyword evidence="3" id="KW-1185">Reference proteome</keyword>
<evidence type="ECO:0000259" key="1">
    <source>
        <dbReference type="Pfam" id="PF22746"/>
    </source>
</evidence>